<evidence type="ECO:0000256" key="1">
    <source>
        <dbReference type="ARBA" id="ARBA00009013"/>
    </source>
</evidence>
<dbReference type="Pfam" id="PF01740">
    <property type="entry name" value="STAS"/>
    <property type="match status" value="1"/>
</dbReference>
<evidence type="ECO:0000313" key="5">
    <source>
        <dbReference type="EMBL" id="MFC6881904.1"/>
    </source>
</evidence>
<dbReference type="EMBL" id="JBHSXS010000010">
    <property type="protein sequence ID" value="MFC6881904.1"/>
    <property type="molecule type" value="Genomic_DNA"/>
</dbReference>
<dbReference type="NCBIfam" id="TIGR00377">
    <property type="entry name" value="ant_ant_sig"/>
    <property type="match status" value="1"/>
</dbReference>
<evidence type="ECO:0000256" key="3">
    <source>
        <dbReference type="SAM" id="MobiDB-lite"/>
    </source>
</evidence>
<proteinExistence type="inferred from homology"/>
<evidence type="ECO:0000256" key="2">
    <source>
        <dbReference type="RuleBase" id="RU003749"/>
    </source>
</evidence>
<feature type="region of interest" description="Disordered" evidence="3">
    <location>
        <begin position="1"/>
        <end position="26"/>
    </location>
</feature>
<comment type="caution">
    <text evidence="5">The sequence shown here is derived from an EMBL/GenBank/DDBJ whole genome shotgun (WGS) entry which is preliminary data.</text>
</comment>
<organism evidence="5 6">
    <name type="scientific">Actinomadura yumaensis</name>
    <dbReference type="NCBI Taxonomy" id="111807"/>
    <lineage>
        <taxon>Bacteria</taxon>
        <taxon>Bacillati</taxon>
        <taxon>Actinomycetota</taxon>
        <taxon>Actinomycetes</taxon>
        <taxon>Streptosporangiales</taxon>
        <taxon>Thermomonosporaceae</taxon>
        <taxon>Actinomadura</taxon>
    </lineage>
</organism>
<evidence type="ECO:0000313" key="6">
    <source>
        <dbReference type="Proteomes" id="UP001596380"/>
    </source>
</evidence>
<dbReference type="InterPro" id="IPR036513">
    <property type="entry name" value="STAS_dom_sf"/>
</dbReference>
<feature type="region of interest" description="Disordered" evidence="3">
    <location>
        <begin position="133"/>
        <end position="155"/>
    </location>
</feature>
<feature type="compositionally biased region" description="Low complexity" evidence="3">
    <location>
        <begin position="14"/>
        <end position="26"/>
    </location>
</feature>
<keyword evidence="6" id="KW-1185">Reference proteome</keyword>
<feature type="domain" description="STAS" evidence="4">
    <location>
        <begin position="29"/>
        <end position="139"/>
    </location>
</feature>
<gene>
    <name evidence="5" type="ORF">ACFQKB_19280</name>
</gene>
<dbReference type="InterPro" id="IPR002645">
    <property type="entry name" value="STAS_dom"/>
</dbReference>
<dbReference type="RefSeq" id="WP_160823518.1">
    <property type="nucleotide sequence ID" value="NZ_JBHSXE010000001.1"/>
</dbReference>
<dbReference type="InterPro" id="IPR003658">
    <property type="entry name" value="Anti-sigma_ant"/>
</dbReference>
<dbReference type="CDD" id="cd07043">
    <property type="entry name" value="STAS_anti-anti-sigma_factors"/>
    <property type="match status" value="1"/>
</dbReference>
<accession>A0ABW2CMG0</accession>
<dbReference type="PANTHER" id="PTHR33495">
    <property type="entry name" value="ANTI-SIGMA FACTOR ANTAGONIST TM_1081-RELATED-RELATED"/>
    <property type="match status" value="1"/>
</dbReference>
<evidence type="ECO:0000259" key="4">
    <source>
        <dbReference type="PROSITE" id="PS50801"/>
    </source>
</evidence>
<dbReference type="PROSITE" id="PS50801">
    <property type="entry name" value="STAS"/>
    <property type="match status" value="1"/>
</dbReference>
<name>A0ABW2CMG0_9ACTN</name>
<dbReference type="Gene3D" id="3.30.750.24">
    <property type="entry name" value="STAS domain"/>
    <property type="match status" value="1"/>
</dbReference>
<feature type="compositionally biased region" description="Polar residues" evidence="3">
    <location>
        <begin position="1"/>
        <end position="13"/>
    </location>
</feature>
<comment type="similarity">
    <text evidence="1 2">Belongs to the anti-sigma-factor antagonist family.</text>
</comment>
<dbReference type="Proteomes" id="UP001596380">
    <property type="component" value="Unassembled WGS sequence"/>
</dbReference>
<protein>
    <recommendedName>
        <fullName evidence="2">Anti-sigma factor antagonist</fullName>
    </recommendedName>
</protein>
<dbReference type="PANTHER" id="PTHR33495:SF2">
    <property type="entry name" value="ANTI-SIGMA FACTOR ANTAGONIST TM_1081-RELATED"/>
    <property type="match status" value="1"/>
</dbReference>
<reference evidence="6" key="1">
    <citation type="journal article" date="2019" name="Int. J. Syst. Evol. Microbiol.">
        <title>The Global Catalogue of Microorganisms (GCM) 10K type strain sequencing project: providing services to taxonomists for standard genome sequencing and annotation.</title>
        <authorList>
            <consortium name="The Broad Institute Genomics Platform"/>
            <consortium name="The Broad Institute Genome Sequencing Center for Infectious Disease"/>
            <person name="Wu L."/>
            <person name="Ma J."/>
        </authorList>
    </citation>
    <scope>NUCLEOTIDE SEQUENCE [LARGE SCALE GENOMIC DNA]</scope>
    <source>
        <strain evidence="6">JCM 3369</strain>
    </source>
</reference>
<dbReference type="SUPFAM" id="SSF52091">
    <property type="entry name" value="SpoIIaa-like"/>
    <property type="match status" value="1"/>
</dbReference>
<sequence>MSTVADQQQEPTGSSRSSARSTAAAADRLRFHTERRPGCVIVHLGGEIDFTTAEIMREHVTAEAMAHTAPCVVLDMAGVEFCDSSGLGALIAIDKAVRARQGRFVLAQLPEMLRRILNRTGLDGHIESSISVQGAVARHADRPAPRQGPRRKQHS</sequence>